<dbReference type="InterPro" id="IPR050052">
    <property type="entry name" value="ATP-dep_Clp_protease_ClpX"/>
</dbReference>
<dbReference type="InterPro" id="IPR003593">
    <property type="entry name" value="AAA+_ATPase"/>
</dbReference>
<gene>
    <name evidence="8 11" type="primary">hslU</name>
    <name evidence="11" type="ORF">EJA10_06090</name>
</gene>
<feature type="domain" description="AAA+ ATPase" evidence="9">
    <location>
        <begin position="52"/>
        <end position="360"/>
    </location>
</feature>
<dbReference type="SMART" id="SM00382">
    <property type="entry name" value="AAA"/>
    <property type="match status" value="1"/>
</dbReference>
<dbReference type="Gene3D" id="3.40.50.300">
    <property type="entry name" value="P-loop containing nucleotide triphosphate hydrolases"/>
    <property type="match status" value="2"/>
</dbReference>
<dbReference type="EMBL" id="RSFW01000009">
    <property type="protein sequence ID" value="RSD28031.1"/>
    <property type="molecule type" value="Genomic_DNA"/>
</dbReference>
<dbReference type="PANTHER" id="PTHR48102:SF3">
    <property type="entry name" value="ATP-DEPENDENT PROTEASE ATPASE SUBUNIT HSLU"/>
    <property type="match status" value="1"/>
</dbReference>
<comment type="subunit">
    <text evidence="8">A double ring-shaped homohexamer of HslV is capped on each side by a ring-shaped HslU homohexamer. The assembly of the HslU/HslV complex is dependent on binding of ATP.</text>
</comment>
<dbReference type="InterPro" id="IPR019489">
    <property type="entry name" value="Clp_ATPase_C"/>
</dbReference>
<dbReference type="Pfam" id="PF10431">
    <property type="entry name" value="ClpB_D2-small"/>
    <property type="match status" value="1"/>
</dbReference>
<feature type="binding site" evidence="8">
    <location>
        <begin position="63"/>
        <end position="68"/>
    </location>
    <ligand>
        <name>ATP</name>
        <dbReference type="ChEBI" id="CHEBI:30616"/>
    </ligand>
</feature>
<evidence type="ECO:0000256" key="4">
    <source>
        <dbReference type="ARBA" id="ARBA00022741"/>
    </source>
</evidence>
<dbReference type="GO" id="GO:0008233">
    <property type="term" value="F:peptidase activity"/>
    <property type="evidence" value="ECO:0007669"/>
    <property type="project" value="InterPro"/>
</dbReference>
<proteinExistence type="inferred from homology"/>
<dbReference type="Pfam" id="PF00004">
    <property type="entry name" value="AAA"/>
    <property type="match status" value="1"/>
</dbReference>
<keyword evidence="3 8" id="KW-0963">Cytoplasm</keyword>
<dbReference type="Gene3D" id="1.10.8.60">
    <property type="match status" value="1"/>
</dbReference>
<dbReference type="Proteomes" id="UP000279911">
    <property type="component" value="Unassembled WGS sequence"/>
</dbReference>
<dbReference type="InterPro" id="IPR027417">
    <property type="entry name" value="P-loop_NTPase"/>
</dbReference>
<dbReference type="SMART" id="SM01086">
    <property type="entry name" value="ClpB_D2-small"/>
    <property type="match status" value="1"/>
</dbReference>
<comment type="function">
    <text evidence="8">ATPase subunit of a proteasome-like degradation complex; this subunit has chaperone activity. The binding of ATP and its subsequent hydrolysis by HslU are essential for unfolding of protein substrates subsequently hydrolyzed by HslV. HslU recognizes the N-terminal part of its protein substrates and unfolds these before they are guided to HslV for hydrolysis.</text>
</comment>
<dbReference type="AlphaFoldDB" id="A0A3R9DV46"/>
<evidence type="ECO:0000313" key="11">
    <source>
        <dbReference type="EMBL" id="RSD28031.1"/>
    </source>
</evidence>
<reference evidence="12" key="1">
    <citation type="submission" date="2018-12" db="EMBL/GenBank/DDBJ databases">
        <title>Bacillus chawlae sp. nov., Bacillus glennii sp. nov., and Bacillus saganii sp. nov. Isolated from the Vehicle Assembly Building at Kennedy Space Center where the Viking Spacecraft were Assembled.</title>
        <authorList>
            <person name="Seuylemezian A."/>
            <person name="Vaishampayan P."/>
        </authorList>
    </citation>
    <scope>NUCLEOTIDE SEQUENCE [LARGE SCALE GENOMIC DNA]</scope>
    <source>
        <strain evidence="12">DSM 13966</strain>
    </source>
</reference>
<name>A0A3R9DV46_9BACI</name>
<feature type="binding site" evidence="8">
    <location>
        <position position="417"/>
    </location>
    <ligand>
        <name>ATP</name>
        <dbReference type="ChEBI" id="CHEBI:30616"/>
    </ligand>
</feature>
<accession>A0A3R9DV46</accession>
<dbReference type="GO" id="GO:0036402">
    <property type="term" value="F:proteasome-activating activity"/>
    <property type="evidence" value="ECO:0007669"/>
    <property type="project" value="UniProtKB-UniRule"/>
</dbReference>
<feature type="binding site" evidence="8">
    <location>
        <position position="345"/>
    </location>
    <ligand>
        <name>ATP</name>
        <dbReference type="ChEBI" id="CHEBI:30616"/>
    </ligand>
</feature>
<evidence type="ECO:0000256" key="2">
    <source>
        <dbReference type="ARBA" id="ARBA00009771"/>
    </source>
</evidence>
<evidence type="ECO:0000256" key="5">
    <source>
        <dbReference type="ARBA" id="ARBA00022840"/>
    </source>
</evidence>
<dbReference type="FunFam" id="3.40.50.300:FF:000220">
    <property type="entry name" value="ATP-dependent protease ATPase subunit HslU"/>
    <property type="match status" value="1"/>
</dbReference>
<dbReference type="InterPro" id="IPR003959">
    <property type="entry name" value="ATPase_AAA_core"/>
</dbReference>
<organism evidence="11 12">
    <name type="scientific">Mesobacillus subterraneus</name>
    <dbReference type="NCBI Taxonomy" id="285983"/>
    <lineage>
        <taxon>Bacteria</taxon>
        <taxon>Bacillati</taxon>
        <taxon>Bacillota</taxon>
        <taxon>Bacilli</taxon>
        <taxon>Bacillales</taxon>
        <taxon>Bacillaceae</taxon>
        <taxon>Mesobacillus</taxon>
    </lineage>
</organism>
<comment type="subunit">
    <text evidence="7">A double ring-shaped homohexamer of ClpQ is capped on each side by a ring-shaped ClpY homohexamer. The assembly of the ClpQ/ClpY complex is dependent on binding of ATP.</text>
</comment>
<dbReference type="GO" id="GO:0043335">
    <property type="term" value="P:protein unfolding"/>
    <property type="evidence" value="ECO:0007669"/>
    <property type="project" value="UniProtKB-UniRule"/>
</dbReference>
<dbReference type="GO" id="GO:0016887">
    <property type="term" value="F:ATP hydrolysis activity"/>
    <property type="evidence" value="ECO:0007669"/>
    <property type="project" value="InterPro"/>
</dbReference>
<comment type="caution">
    <text evidence="11">The sequence shown here is derived from an EMBL/GenBank/DDBJ whole genome shotgun (WGS) entry which is preliminary data.</text>
</comment>
<dbReference type="RefSeq" id="WP_125479125.1">
    <property type="nucleotide sequence ID" value="NZ_RSFW01000009.1"/>
</dbReference>
<dbReference type="NCBIfam" id="NF003544">
    <property type="entry name" value="PRK05201.1"/>
    <property type="match status" value="1"/>
</dbReference>
<feature type="binding site" evidence="8">
    <location>
        <position position="21"/>
    </location>
    <ligand>
        <name>ATP</name>
        <dbReference type="ChEBI" id="CHEBI:30616"/>
    </ligand>
</feature>
<dbReference type="CDD" id="cd19498">
    <property type="entry name" value="RecA-like_HslU"/>
    <property type="match status" value="1"/>
</dbReference>
<dbReference type="Pfam" id="PF07724">
    <property type="entry name" value="AAA_2"/>
    <property type="match status" value="1"/>
</dbReference>
<feature type="binding site" evidence="8">
    <location>
        <position position="279"/>
    </location>
    <ligand>
        <name>ATP</name>
        <dbReference type="ChEBI" id="CHEBI:30616"/>
    </ligand>
</feature>
<evidence type="ECO:0000256" key="6">
    <source>
        <dbReference type="ARBA" id="ARBA00023186"/>
    </source>
</evidence>
<dbReference type="NCBIfam" id="TIGR00390">
    <property type="entry name" value="hslU"/>
    <property type="match status" value="1"/>
</dbReference>
<dbReference type="InterPro" id="IPR004491">
    <property type="entry name" value="HslU"/>
</dbReference>
<evidence type="ECO:0000256" key="8">
    <source>
        <dbReference type="HAMAP-Rule" id="MF_00249"/>
    </source>
</evidence>
<dbReference type="FunFam" id="3.40.50.300:FF:000213">
    <property type="entry name" value="ATP-dependent protease ATPase subunit HslU"/>
    <property type="match status" value="1"/>
</dbReference>
<dbReference type="HAMAP" id="MF_00249">
    <property type="entry name" value="HslU"/>
    <property type="match status" value="1"/>
</dbReference>
<dbReference type="GO" id="GO:0005524">
    <property type="term" value="F:ATP binding"/>
    <property type="evidence" value="ECO:0007669"/>
    <property type="project" value="UniProtKB-UniRule"/>
</dbReference>
<dbReference type="SUPFAM" id="SSF52540">
    <property type="entry name" value="P-loop containing nucleoside triphosphate hydrolases"/>
    <property type="match status" value="1"/>
</dbReference>
<comment type="similarity">
    <text evidence="2 8">Belongs to the ClpX chaperone family. HslU subfamily.</text>
</comment>
<evidence type="ECO:0000256" key="7">
    <source>
        <dbReference type="ARBA" id="ARBA00065893"/>
    </source>
</evidence>
<evidence type="ECO:0000256" key="3">
    <source>
        <dbReference type="ARBA" id="ARBA00022490"/>
    </source>
</evidence>
<evidence type="ECO:0000259" key="9">
    <source>
        <dbReference type="SMART" id="SM00382"/>
    </source>
</evidence>
<dbReference type="GO" id="GO:0009376">
    <property type="term" value="C:HslUV protease complex"/>
    <property type="evidence" value="ECO:0007669"/>
    <property type="project" value="UniProtKB-UniRule"/>
</dbReference>
<feature type="domain" description="Clp ATPase C-terminal" evidence="10">
    <location>
        <begin position="359"/>
        <end position="453"/>
    </location>
</feature>
<keyword evidence="6 8" id="KW-0143">Chaperone</keyword>
<dbReference type="STRING" id="285983.UB32_18500"/>
<sequence length="467" mass="52598">MKQTTSLTPRQIVERLDQYIVGQKDAKKAVAVALRNRYRRGLLAENIRDEVIPKNILMIGPTGVGKTEIARRMAKLVGAPFVKVEATKFTEVGYVGRDVESMVRDLVETSIRLVKEEKMQRVKEPAEENANRRLVELLVPSAKKSVNYKNPLEMLFGGGQQPEQENTQAEDLGLYEKRKIIKQKLDLGELEDEMVTVEVEEQVPSMFDMLQGSGMEQMGMNMQDALGGLMPKKRKKRKLPVREARKVLINEEAQKLIDMDEVTQEATARAEQAGIIFIDEIDKIASKNTGSSSADVSREGVQRDILPVVEGSTVNTKYGPVKTDHILFIAAGAFHMAKPSDLIPELQGRFPIRVELTKLTVEDFYRILVEPDNALTKQYQALLETEGIQIEFSDDAIRKIAEVAYEVNQNTDNIGARRLQTILEKLLEDLSYEAPDINLEKVAITPQYVEEKLGAISRNKDLSQFIL</sequence>
<evidence type="ECO:0000256" key="1">
    <source>
        <dbReference type="ARBA" id="ARBA00004496"/>
    </source>
</evidence>
<evidence type="ECO:0000313" key="12">
    <source>
        <dbReference type="Proteomes" id="UP000279911"/>
    </source>
</evidence>
<keyword evidence="5 8" id="KW-0067">ATP-binding</keyword>
<dbReference type="PANTHER" id="PTHR48102">
    <property type="entry name" value="ATP-DEPENDENT CLP PROTEASE ATP-BINDING SUBUNIT CLPX-LIKE, MITOCHONDRIAL-RELATED"/>
    <property type="match status" value="1"/>
</dbReference>
<comment type="subcellular location">
    <subcellularLocation>
        <location evidence="1 8">Cytoplasm</location>
    </subcellularLocation>
</comment>
<evidence type="ECO:0000259" key="10">
    <source>
        <dbReference type="SMART" id="SM01086"/>
    </source>
</evidence>
<protein>
    <recommendedName>
        <fullName evidence="8">ATP-dependent protease ATPase subunit HslU</fullName>
    </recommendedName>
    <alternativeName>
        <fullName evidence="8">Unfoldase HslU</fullName>
    </alternativeName>
</protein>
<keyword evidence="4 8" id="KW-0547">Nucleotide-binding</keyword>
<dbReference type="OrthoDB" id="9804062at2"/>